<evidence type="ECO:0000256" key="4">
    <source>
        <dbReference type="SAM" id="SignalP"/>
    </source>
</evidence>
<keyword evidence="1 4" id="KW-0732">Signal</keyword>
<feature type="chain" id="PRO_5038978518" evidence="4">
    <location>
        <begin position="22"/>
        <end position="1252"/>
    </location>
</feature>
<evidence type="ECO:0000256" key="2">
    <source>
        <dbReference type="ARBA" id="ARBA00022737"/>
    </source>
</evidence>
<feature type="domain" description="SLH" evidence="5">
    <location>
        <begin position="1062"/>
        <end position="1121"/>
    </location>
</feature>
<dbReference type="InterPro" id="IPR001119">
    <property type="entry name" value="SLH_dom"/>
</dbReference>
<proteinExistence type="predicted"/>
<evidence type="ECO:0000259" key="5">
    <source>
        <dbReference type="PROSITE" id="PS51272"/>
    </source>
</evidence>
<evidence type="ECO:0000313" key="7">
    <source>
        <dbReference type="Proteomes" id="UP000824165"/>
    </source>
</evidence>
<evidence type="ECO:0000313" key="6">
    <source>
        <dbReference type="EMBL" id="HIT85071.1"/>
    </source>
</evidence>
<dbReference type="PANTHER" id="PTHR43308">
    <property type="entry name" value="OUTER MEMBRANE PROTEIN ALPHA-RELATED"/>
    <property type="match status" value="1"/>
</dbReference>
<dbReference type="Proteomes" id="UP000824165">
    <property type="component" value="Unassembled WGS sequence"/>
</dbReference>
<feature type="domain" description="SLH" evidence="5">
    <location>
        <begin position="1186"/>
        <end position="1249"/>
    </location>
</feature>
<reference evidence="6" key="2">
    <citation type="journal article" date="2021" name="PeerJ">
        <title>Extensive microbial diversity within the chicken gut microbiome revealed by metagenomics and culture.</title>
        <authorList>
            <person name="Gilroy R."/>
            <person name="Ravi A."/>
            <person name="Getino M."/>
            <person name="Pursley I."/>
            <person name="Horton D.L."/>
            <person name="Alikhan N.F."/>
            <person name="Baker D."/>
            <person name="Gharbi K."/>
            <person name="Hall N."/>
            <person name="Watson M."/>
            <person name="Adriaenssens E.M."/>
            <person name="Foster-Nyarko E."/>
            <person name="Jarju S."/>
            <person name="Secka A."/>
            <person name="Antonio M."/>
            <person name="Oren A."/>
            <person name="Chaudhuri R.R."/>
            <person name="La Ragione R."/>
            <person name="Hildebrand F."/>
            <person name="Pallen M.J."/>
        </authorList>
    </citation>
    <scope>NUCLEOTIDE SEQUENCE</scope>
    <source>
        <strain evidence="6">CHK181-108</strain>
    </source>
</reference>
<comment type="caution">
    <text evidence="6">The sequence shown here is derived from an EMBL/GenBank/DDBJ whole genome shotgun (WGS) entry which is preliminary data.</text>
</comment>
<dbReference type="Gene3D" id="2.60.120.260">
    <property type="entry name" value="Galactose-binding domain-like"/>
    <property type="match status" value="1"/>
</dbReference>
<dbReference type="Gene3D" id="2.160.20.110">
    <property type="match status" value="1"/>
</dbReference>
<feature type="signal peptide" evidence="4">
    <location>
        <begin position="1"/>
        <end position="21"/>
    </location>
</feature>
<reference evidence="6" key="1">
    <citation type="submission" date="2020-10" db="EMBL/GenBank/DDBJ databases">
        <authorList>
            <person name="Gilroy R."/>
        </authorList>
    </citation>
    <scope>NUCLEOTIDE SEQUENCE</scope>
    <source>
        <strain evidence="6">CHK181-108</strain>
    </source>
</reference>
<keyword evidence="2" id="KW-0677">Repeat</keyword>
<organism evidence="6 7">
    <name type="scientific">Candidatus Ornithomonoglobus intestinigallinarum</name>
    <dbReference type="NCBI Taxonomy" id="2840894"/>
    <lineage>
        <taxon>Bacteria</taxon>
        <taxon>Bacillati</taxon>
        <taxon>Bacillota</taxon>
        <taxon>Clostridia</taxon>
        <taxon>Candidatus Ornithomonoglobus</taxon>
    </lineage>
</organism>
<dbReference type="Pfam" id="PF13205">
    <property type="entry name" value="Big_5"/>
    <property type="match status" value="2"/>
</dbReference>
<sequence>MKKIFLIFLSVSLLLSQGSLAFAGETRTVPEEVTEIWNAEDLAAMADEVNSDDNGCEGIYYELMADIDLGGASWSDYIGVHDENDVNAPVLKPFKGVFDGNGHTISNYTVSCRHKVNAGLFGAVGGNGIIKDLGVENAVFSINEEWVWTTAGGIVGYLTDNAKITGCCAKNISFTTGITFDKSKMSFSHTGGLAGYVNGADIENSYALNTSVLESLSDASGGIAGQMSAGSAIRNCYTDLYVAVSPKENVTVENTYYTVTPPWPWNDGSDPNFIYYGTQISDDELKGAAAMLGEAFADDPDNMVNNGYPVLLWELNESLRPGEAKIISSSPADGSTGASIYNCVLSVRFDKYIDFSTVDETGVNVEPAADFTIEDGAQSGSDTIKIKFGTLELNTTYAVTFSDSVKTAAGDTVAAGESVSFTTAAELPDTTLKNLVQNGDMEDTANIFVFYPDNPLSASHISFVSDSKLTGEANSVLRLDPQWADEPVVARDSITEPGTYYMSAWVKSDEDQNILLSCYAPPGPNDGWTSTQATLEADKWTFVSCVFNIAEDAVPQEISIRATGAPDGSNDTIGMEVDNWSIYDISSAPADDFAVIDSNIKDGDTELSPVGLFADITFNVPVRQGTLLDGIKLTSEDGEAVPVDVSFGYGELTKCRIEFGELRPNTQYTLDMSGVMSMAGKAMADGTVDFNTITTSGKNANVVSVSPADGAENVKRSDLPIYIDFDEPIDPETVSGIGVTPDLGAEPRVDISNLRRCVIDIDLAKYKNGETYTVTIPDTVMTIDGYNAEPYEFTFTAIEDAGLISDINAALGDAETIKSVFPAIYGELGKACEIYDYMSADMPELTEEFYNIFASEEAFDSVDDICAAVNDCAFKAAVMGDADKDDIKAMLSLEGDFISSGVREVFTSVLDETSRNAVVSEAIKNSDLDADDIKNALVTDIICKAIDYVGGADAVRNILMLTKDSFTGDDDISSLLDKIESTSAPSKIYGKLQSLSPSSLGEIKSVLQKALEEAGSSGSGSGGGSGSSGSGGSSSGGSGGGHVVFNPGGTGNNDKPAQPTEEPVIFNDIDTVPWAKDSIFKLYNQGILSGRGDGTFVPNDTITRAEFVKLAVLASGEVNDEAEAGFDDVPEDHWSYGYVATAYELGIINGISDSVFGESLPITRQDMAVILDRIAESRGIKENSVSLGFEDYGDISDYAVEAVGHLSYLGIINGKDNGKFEPKADATRAEAAVVFDRFLNMLKTHGEEGGQL</sequence>
<dbReference type="EMBL" id="DVLU01000038">
    <property type="protein sequence ID" value="HIT85071.1"/>
    <property type="molecule type" value="Genomic_DNA"/>
</dbReference>
<name>A0A9D1H3A9_9FIRM</name>
<accession>A0A9D1H3A9</accession>
<gene>
    <name evidence="6" type="ORF">IAA60_04080</name>
</gene>
<dbReference type="InterPro" id="IPR032812">
    <property type="entry name" value="SbsA_Ig"/>
</dbReference>
<dbReference type="PROSITE" id="PS51272">
    <property type="entry name" value="SLH"/>
    <property type="match status" value="3"/>
</dbReference>
<protein>
    <submittedName>
        <fullName evidence="6">S-layer homology domain-containing protein</fullName>
    </submittedName>
</protein>
<evidence type="ECO:0000256" key="3">
    <source>
        <dbReference type="SAM" id="MobiDB-lite"/>
    </source>
</evidence>
<feature type="domain" description="SLH" evidence="5">
    <location>
        <begin position="1122"/>
        <end position="1185"/>
    </location>
</feature>
<dbReference type="InterPro" id="IPR051465">
    <property type="entry name" value="Cell_Envelope_Struct_Comp"/>
</dbReference>
<evidence type="ECO:0000256" key="1">
    <source>
        <dbReference type="ARBA" id="ARBA00022729"/>
    </source>
</evidence>
<dbReference type="Pfam" id="PF00395">
    <property type="entry name" value="SLH"/>
    <property type="match status" value="3"/>
</dbReference>
<dbReference type="AlphaFoldDB" id="A0A9D1H3A9"/>
<feature type="compositionally biased region" description="Gly residues" evidence="3">
    <location>
        <begin position="1017"/>
        <end position="1042"/>
    </location>
</feature>
<feature type="region of interest" description="Disordered" evidence="3">
    <location>
        <begin position="1012"/>
        <end position="1061"/>
    </location>
</feature>